<evidence type="ECO:0000313" key="9">
    <source>
        <dbReference type="EMBL" id="HGK28193.1"/>
    </source>
</evidence>
<feature type="transmembrane region" description="Helical" evidence="8">
    <location>
        <begin position="285"/>
        <end position="303"/>
    </location>
</feature>
<dbReference type="InterPro" id="IPR018480">
    <property type="entry name" value="PNAcMuramoyl-5peptid_Trfase_CS"/>
</dbReference>
<feature type="transmembrane region" description="Helical" evidence="8">
    <location>
        <begin position="154"/>
        <end position="172"/>
    </location>
</feature>
<evidence type="ECO:0000256" key="1">
    <source>
        <dbReference type="ARBA" id="ARBA00004651"/>
    </source>
</evidence>
<evidence type="ECO:0000256" key="5">
    <source>
        <dbReference type="ARBA" id="ARBA00022989"/>
    </source>
</evidence>
<comment type="cofactor">
    <cofactor evidence="7">
        <name>Mg(2+)</name>
        <dbReference type="ChEBI" id="CHEBI:18420"/>
    </cofactor>
</comment>
<comment type="caution">
    <text evidence="9">The sequence shown here is derived from an EMBL/GenBank/DDBJ whole genome shotgun (WGS) entry which is preliminary data.</text>
</comment>
<keyword evidence="7" id="KW-0479">Metal-binding</keyword>
<dbReference type="PROSITE" id="PS01348">
    <property type="entry name" value="MRAY_2"/>
    <property type="match status" value="1"/>
</dbReference>
<dbReference type="AlphaFoldDB" id="A0A7C4CBD1"/>
<dbReference type="InterPro" id="IPR000715">
    <property type="entry name" value="Glycosyl_transferase_4"/>
</dbReference>
<feature type="binding site" evidence="7">
    <location>
        <position position="207"/>
    </location>
    <ligand>
        <name>Mg(2+)</name>
        <dbReference type="ChEBI" id="CHEBI:18420"/>
    </ligand>
</feature>
<keyword evidence="7" id="KW-0460">Magnesium</keyword>
<evidence type="ECO:0000256" key="3">
    <source>
        <dbReference type="ARBA" id="ARBA00022679"/>
    </source>
</evidence>
<comment type="subcellular location">
    <subcellularLocation>
        <location evidence="1">Cell membrane</location>
        <topology evidence="1">Multi-pass membrane protein</topology>
    </subcellularLocation>
</comment>
<evidence type="ECO:0000256" key="6">
    <source>
        <dbReference type="ARBA" id="ARBA00023136"/>
    </source>
</evidence>
<evidence type="ECO:0000256" key="4">
    <source>
        <dbReference type="ARBA" id="ARBA00022692"/>
    </source>
</evidence>
<feature type="transmembrane region" description="Helical" evidence="8">
    <location>
        <begin position="179"/>
        <end position="198"/>
    </location>
</feature>
<feature type="transmembrane region" description="Helical" evidence="8">
    <location>
        <begin position="116"/>
        <end position="142"/>
    </location>
</feature>
<evidence type="ECO:0000256" key="2">
    <source>
        <dbReference type="ARBA" id="ARBA00022475"/>
    </source>
</evidence>
<reference evidence="9" key="1">
    <citation type="journal article" date="2020" name="mSystems">
        <title>Genome- and Community-Level Interaction Insights into Carbon Utilization and Element Cycling Functions of Hydrothermarchaeota in Hydrothermal Sediment.</title>
        <authorList>
            <person name="Zhou Z."/>
            <person name="Liu Y."/>
            <person name="Xu W."/>
            <person name="Pan J."/>
            <person name="Luo Z.H."/>
            <person name="Li M."/>
        </authorList>
    </citation>
    <scope>NUCLEOTIDE SEQUENCE [LARGE SCALE GENOMIC DNA]</scope>
    <source>
        <strain evidence="9">SpSt-488</strain>
    </source>
</reference>
<dbReference type="GO" id="GO:0046872">
    <property type="term" value="F:metal ion binding"/>
    <property type="evidence" value="ECO:0007669"/>
    <property type="project" value="UniProtKB-KW"/>
</dbReference>
<feature type="binding site" evidence="7">
    <location>
        <position position="147"/>
    </location>
    <ligand>
        <name>Mg(2+)</name>
        <dbReference type="ChEBI" id="CHEBI:18420"/>
    </ligand>
</feature>
<evidence type="ECO:0000256" key="7">
    <source>
        <dbReference type="PIRSR" id="PIRSR600715-1"/>
    </source>
</evidence>
<accession>A0A7C4CBD1</accession>
<dbReference type="GO" id="GO:0005886">
    <property type="term" value="C:plasma membrane"/>
    <property type="evidence" value="ECO:0007669"/>
    <property type="project" value="UniProtKB-SubCell"/>
</dbReference>
<feature type="transmembrane region" description="Helical" evidence="8">
    <location>
        <begin position="234"/>
        <end position="253"/>
    </location>
</feature>
<feature type="transmembrane region" description="Helical" evidence="8">
    <location>
        <begin position="12"/>
        <end position="29"/>
    </location>
</feature>
<dbReference type="GO" id="GO:0044038">
    <property type="term" value="P:cell wall macromolecule biosynthetic process"/>
    <property type="evidence" value="ECO:0007669"/>
    <property type="project" value="TreeGrafter"/>
</dbReference>
<dbReference type="EMBL" id="DSUT01000091">
    <property type="protein sequence ID" value="HGK28193.1"/>
    <property type="molecule type" value="Genomic_DNA"/>
</dbReference>
<feature type="transmembrane region" description="Helical" evidence="8">
    <location>
        <begin position="58"/>
        <end position="77"/>
    </location>
</feature>
<feature type="transmembrane region" description="Helical" evidence="8">
    <location>
        <begin position="83"/>
        <end position="104"/>
    </location>
</feature>
<dbReference type="PANTHER" id="PTHR22926">
    <property type="entry name" value="PHOSPHO-N-ACETYLMURAMOYL-PENTAPEPTIDE-TRANSFERASE"/>
    <property type="match status" value="1"/>
</dbReference>
<organism evidence="9">
    <name type="scientific">candidate division WOR-3 bacterium</name>
    <dbReference type="NCBI Taxonomy" id="2052148"/>
    <lineage>
        <taxon>Bacteria</taxon>
        <taxon>Bacteria division WOR-3</taxon>
    </lineage>
</organism>
<proteinExistence type="predicted"/>
<dbReference type="GO" id="GO:0016780">
    <property type="term" value="F:phosphotransferase activity, for other substituted phosphate groups"/>
    <property type="evidence" value="ECO:0007669"/>
    <property type="project" value="InterPro"/>
</dbReference>
<keyword evidence="6 8" id="KW-0472">Membrane</keyword>
<evidence type="ECO:0000256" key="8">
    <source>
        <dbReference type="SAM" id="Phobius"/>
    </source>
</evidence>
<name>A0A7C4CBD1_UNCW3</name>
<keyword evidence="4 8" id="KW-0812">Transmembrane</keyword>
<keyword evidence="3 9" id="KW-0808">Transferase</keyword>
<dbReference type="CDD" id="cd06853">
    <property type="entry name" value="GT_WecA_like"/>
    <property type="match status" value="1"/>
</dbReference>
<protein>
    <submittedName>
        <fullName evidence="9">Undecaprenyl/decaprenyl-phosphate alpha-N-acetylglucosaminyl 1-phosphate transferase</fullName>
    </submittedName>
</protein>
<keyword evidence="5 8" id="KW-1133">Transmembrane helix</keyword>
<dbReference type="Pfam" id="PF00953">
    <property type="entry name" value="Glycos_transf_4"/>
    <property type="match status" value="1"/>
</dbReference>
<keyword evidence="2" id="KW-1003">Cell membrane</keyword>
<dbReference type="GO" id="GO:0071555">
    <property type="term" value="P:cell wall organization"/>
    <property type="evidence" value="ECO:0007669"/>
    <property type="project" value="TreeGrafter"/>
</dbReference>
<dbReference type="PANTHER" id="PTHR22926:SF3">
    <property type="entry name" value="UNDECAPRENYL-PHOSPHATE ALPHA-N-ACETYLGLUCOSAMINYL 1-PHOSPHATE TRANSFERASE"/>
    <property type="match status" value="1"/>
</dbReference>
<gene>
    <name evidence="9" type="ORF">ENS41_04485</name>
</gene>
<sequence>MQFLDMNPAFTFGLGGAALAASLTLNWWLRELARRHDWCDPAAEDDASLKIHAKPTPFTGGLGIAAVFVAGLALLAGRPAASVAPLAVGAVALLALAVGTWDDFRWKTMSAPLPKLALQTVAAAGSAVCLRSPLAALLVLGAMNAYNLADGIDGLAAGEAAISAVALGLVFTGHGQRELSLVALLFAGALAGFLLLNWHPAKLFLGDGGSHLAGATLAGLASLAAGLRPGLSGLVGALLILGLPVVDAGWVIGCRLAQRRPLFAGDRCHLYDIINRRLSTRPTVVALWSLHAVLVLCGAAILCR</sequence>